<dbReference type="RefSeq" id="WP_255842071.1">
    <property type="nucleotide sequence ID" value="NZ_CP094358.1"/>
</dbReference>
<proteinExistence type="predicted"/>
<organism evidence="1 2">
    <name type="scientific">Abyssalbus ytuae</name>
    <dbReference type="NCBI Taxonomy" id="2926907"/>
    <lineage>
        <taxon>Bacteria</taxon>
        <taxon>Pseudomonadati</taxon>
        <taxon>Bacteroidota</taxon>
        <taxon>Flavobacteriia</taxon>
        <taxon>Flavobacteriales</taxon>
        <taxon>Flavobacteriaceae</taxon>
        <taxon>Abyssalbus</taxon>
    </lineage>
</organism>
<reference evidence="1" key="1">
    <citation type="submission" date="2022-03" db="EMBL/GenBank/DDBJ databases">
        <title>Description of Abyssus ytuae gen. nov., sp. nov., a novel member of the family Flavobacteriaceae isolated from the sediment of Mariana Trench.</title>
        <authorList>
            <person name="Zhang J."/>
            <person name="Xu X."/>
        </authorList>
    </citation>
    <scope>NUCLEOTIDE SEQUENCE</scope>
    <source>
        <strain evidence="1">MT3330</strain>
    </source>
</reference>
<sequence>MKTYVAGIPGFQISRKLLSAAFLSFCLPDKIILAEKQKTFLLKKEENTYI</sequence>
<accession>A0A9E7CSU1</accession>
<keyword evidence="2" id="KW-1185">Reference proteome</keyword>
<gene>
    <name evidence="1" type="ORF">MQE35_13910</name>
</gene>
<evidence type="ECO:0000313" key="2">
    <source>
        <dbReference type="Proteomes" id="UP000831290"/>
    </source>
</evidence>
<dbReference type="EMBL" id="CP094358">
    <property type="protein sequence ID" value="UOB16826.1"/>
    <property type="molecule type" value="Genomic_DNA"/>
</dbReference>
<dbReference type="Proteomes" id="UP000831290">
    <property type="component" value="Chromosome"/>
</dbReference>
<dbReference type="KEGG" id="fbm:MQE35_13910"/>
<name>A0A9E7CSU1_9FLAO</name>
<dbReference type="AlphaFoldDB" id="A0A9E7CSU1"/>
<protein>
    <submittedName>
        <fullName evidence="1">Uncharacterized protein</fullName>
    </submittedName>
</protein>
<evidence type="ECO:0000313" key="1">
    <source>
        <dbReference type="EMBL" id="UOB16826.1"/>
    </source>
</evidence>